<gene>
    <name evidence="2" type="ORF">K431DRAFT_234681</name>
</gene>
<evidence type="ECO:0000313" key="3">
    <source>
        <dbReference type="Proteomes" id="UP000799441"/>
    </source>
</evidence>
<name>A0A9P4Q276_9PEZI</name>
<feature type="compositionally biased region" description="Basic residues" evidence="1">
    <location>
        <begin position="155"/>
        <end position="170"/>
    </location>
</feature>
<feature type="compositionally biased region" description="Low complexity" evidence="1">
    <location>
        <begin position="129"/>
        <end position="143"/>
    </location>
</feature>
<dbReference type="OrthoDB" id="5419666at2759"/>
<protein>
    <submittedName>
        <fullName evidence="2">Uncharacterized protein</fullName>
    </submittedName>
</protein>
<comment type="caution">
    <text evidence="2">The sequence shown here is derived from an EMBL/GenBank/DDBJ whole genome shotgun (WGS) entry which is preliminary data.</text>
</comment>
<feature type="region of interest" description="Disordered" evidence="1">
    <location>
        <begin position="1"/>
        <end position="29"/>
    </location>
</feature>
<keyword evidence="3" id="KW-1185">Reference proteome</keyword>
<evidence type="ECO:0000313" key="2">
    <source>
        <dbReference type="EMBL" id="KAF2716749.1"/>
    </source>
</evidence>
<reference evidence="2" key="1">
    <citation type="journal article" date="2020" name="Stud. Mycol.">
        <title>101 Dothideomycetes genomes: a test case for predicting lifestyles and emergence of pathogens.</title>
        <authorList>
            <person name="Haridas S."/>
            <person name="Albert R."/>
            <person name="Binder M."/>
            <person name="Bloem J."/>
            <person name="Labutti K."/>
            <person name="Salamov A."/>
            <person name="Andreopoulos B."/>
            <person name="Baker S."/>
            <person name="Barry K."/>
            <person name="Bills G."/>
            <person name="Bluhm B."/>
            <person name="Cannon C."/>
            <person name="Castanera R."/>
            <person name="Culley D."/>
            <person name="Daum C."/>
            <person name="Ezra D."/>
            <person name="Gonzalez J."/>
            <person name="Henrissat B."/>
            <person name="Kuo A."/>
            <person name="Liang C."/>
            <person name="Lipzen A."/>
            <person name="Lutzoni F."/>
            <person name="Magnuson J."/>
            <person name="Mondo S."/>
            <person name="Nolan M."/>
            <person name="Ohm R."/>
            <person name="Pangilinan J."/>
            <person name="Park H.-J."/>
            <person name="Ramirez L."/>
            <person name="Alfaro M."/>
            <person name="Sun H."/>
            <person name="Tritt A."/>
            <person name="Yoshinaga Y."/>
            <person name="Zwiers L.-H."/>
            <person name="Turgeon B."/>
            <person name="Goodwin S."/>
            <person name="Spatafora J."/>
            <person name="Crous P."/>
            <person name="Grigoriev I."/>
        </authorList>
    </citation>
    <scope>NUCLEOTIDE SEQUENCE</scope>
    <source>
        <strain evidence="2">CBS 116435</strain>
    </source>
</reference>
<sequence length="272" mass="29351">MSLARAFTTRRNKQPESAASSFIGRAASHRNGRPVLRSKISLPVELISTTNNLVNYAPDIAGTTPIPRNVSTGSSSSSTSGEDSDASSPEGSIHNESVTDASSIDGMSPIEPAPNHLSCYFKPNVETASPVPSRSPSLSQRSSMEAPDLPQRAPSHSKKAHERLNRKRSIQRMMSPPRSSRDLRSSEEIFSSTSSATVEAPRESPFGMELAQLDEVAEEFGHVVRDAESDADLVSLENRGLARYGASDYMNEISDLLNDLFDDSGSDLAGWI</sequence>
<organism evidence="2 3">
    <name type="scientific">Polychaeton citri CBS 116435</name>
    <dbReference type="NCBI Taxonomy" id="1314669"/>
    <lineage>
        <taxon>Eukaryota</taxon>
        <taxon>Fungi</taxon>
        <taxon>Dikarya</taxon>
        <taxon>Ascomycota</taxon>
        <taxon>Pezizomycotina</taxon>
        <taxon>Dothideomycetes</taxon>
        <taxon>Dothideomycetidae</taxon>
        <taxon>Capnodiales</taxon>
        <taxon>Capnodiaceae</taxon>
        <taxon>Polychaeton</taxon>
    </lineage>
</organism>
<evidence type="ECO:0000256" key="1">
    <source>
        <dbReference type="SAM" id="MobiDB-lite"/>
    </source>
</evidence>
<accession>A0A9P4Q276</accession>
<dbReference type="EMBL" id="MU003863">
    <property type="protein sequence ID" value="KAF2716749.1"/>
    <property type="molecule type" value="Genomic_DNA"/>
</dbReference>
<feature type="region of interest" description="Disordered" evidence="1">
    <location>
        <begin position="127"/>
        <end position="202"/>
    </location>
</feature>
<proteinExistence type="predicted"/>
<dbReference type="AlphaFoldDB" id="A0A9P4Q276"/>
<feature type="region of interest" description="Disordered" evidence="1">
    <location>
        <begin position="60"/>
        <end position="110"/>
    </location>
</feature>
<feature type="compositionally biased region" description="Low complexity" evidence="1">
    <location>
        <begin position="71"/>
        <end position="81"/>
    </location>
</feature>
<dbReference type="Proteomes" id="UP000799441">
    <property type="component" value="Unassembled WGS sequence"/>
</dbReference>